<keyword evidence="5" id="KW-0812">Transmembrane</keyword>
<evidence type="ECO:0000256" key="6">
    <source>
        <dbReference type="ARBA" id="ARBA00023136"/>
    </source>
</evidence>
<dbReference type="SUPFAM" id="SSF56954">
    <property type="entry name" value="Outer membrane efflux proteins (OEP)"/>
    <property type="match status" value="1"/>
</dbReference>
<feature type="chain" id="PRO_5041442850" evidence="8">
    <location>
        <begin position="23"/>
        <end position="473"/>
    </location>
</feature>
<organism evidence="9 10">
    <name type="scientific">Desulfatitalea alkaliphila</name>
    <dbReference type="NCBI Taxonomy" id="2929485"/>
    <lineage>
        <taxon>Bacteria</taxon>
        <taxon>Pseudomonadati</taxon>
        <taxon>Thermodesulfobacteriota</taxon>
        <taxon>Desulfobacteria</taxon>
        <taxon>Desulfobacterales</taxon>
        <taxon>Desulfosarcinaceae</taxon>
        <taxon>Desulfatitalea</taxon>
    </lineage>
</organism>
<keyword evidence="6" id="KW-0472">Membrane</keyword>
<dbReference type="PROSITE" id="PS51257">
    <property type="entry name" value="PROKAR_LIPOPROTEIN"/>
    <property type="match status" value="1"/>
</dbReference>
<sequence length="473" mass="51610">MKPMVCAAVPWGRLWCALVALAAGLALLAGCATDFDGLRREHVETFPGQLASRTAAELPDGLPVGLDDCIRIALANNLDAQAARIDRRLAMLDRKIAFSHFLPHIDLQVTHYASDRQQALGVGGQYTPMSDQAVTSAVLGAQQAIFAPQAWFLYSAYLKGEAISGLVAERTRDLIRLQVTILYFAALSRDQSRTAIEAALQQAQGLLGQTAALAREGLATPGRVARARTLVQAQQTRLAENVRNRAETRAVLLEVMGLSPLAQIELKPETPITLAEAPLVDQILDALLLRPEMHIADRTIAIRKDEVRTAIARFLPLVGGFAELSHSSDSFLRYSELWTFGVTGVLSVFDGFANLHAYRAAKERREQAFLAREQACLQIMLEVIQARSRHDQALDNRQLARQELAAATLVLSETEALWREGLLTPAERLDAVAHHAVAASNALVSDFQVQVTAATLRDVMGISGKGQDHEEIE</sequence>
<dbReference type="RefSeq" id="WP_246903269.1">
    <property type="nucleotide sequence ID" value="NZ_JALJRB010000003.1"/>
</dbReference>
<evidence type="ECO:0000256" key="7">
    <source>
        <dbReference type="ARBA" id="ARBA00023237"/>
    </source>
</evidence>
<dbReference type="PANTHER" id="PTHR30026">
    <property type="entry name" value="OUTER MEMBRANE PROTEIN TOLC"/>
    <property type="match status" value="1"/>
</dbReference>
<accession>A0AA41R2K8</accession>
<comment type="caution">
    <text evidence="9">The sequence shown here is derived from an EMBL/GenBank/DDBJ whole genome shotgun (WGS) entry which is preliminary data.</text>
</comment>
<dbReference type="Gene3D" id="1.20.1600.10">
    <property type="entry name" value="Outer membrane efflux proteins (OEP)"/>
    <property type="match status" value="1"/>
</dbReference>
<evidence type="ECO:0000313" key="10">
    <source>
        <dbReference type="Proteomes" id="UP001165427"/>
    </source>
</evidence>
<protein>
    <submittedName>
        <fullName evidence="9">TolC family protein</fullName>
    </submittedName>
</protein>
<evidence type="ECO:0000256" key="5">
    <source>
        <dbReference type="ARBA" id="ARBA00022692"/>
    </source>
</evidence>
<dbReference type="GO" id="GO:0015288">
    <property type="term" value="F:porin activity"/>
    <property type="evidence" value="ECO:0007669"/>
    <property type="project" value="TreeGrafter"/>
</dbReference>
<dbReference type="PANTHER" id="PTHR30026:SF20">
    <property type="entry name" value="OUTER MEMBRANE PROTEIN TOLC"/>
    <property type="match status" value="1"/>
</dbReference>
<comment type="subcellular location">
    <subcellularLocation>
        <location evidence="1">Cell outer membrane</location>
    </subcellularLocation>
</comment>
<evidence type="ECO:0000313" key="9">
    <source>
        <dbReference type="EMBL" id="MCJ8499775.1"/>
    </source>
</evidence>
<evidence type="ECO:0000256" key="4">
    <source>
        <dbReference type="ARBA" id="ARBA00022452"/>
    </source>
</evidence>
<keyword evidence="7" id="KW-0998">Cell outer membrane</keyword>
<evidence type="ECO:0000256" key="2">
    <source>
        <dbReference type="ARBA" id="ARBA00007613"/>
    </source>
</evidence>
<evidence type="ECO:0000256" key="1">
    <source>
        <dbReference type="ARBA" id="ARBA00004442"/>
    </source>
</evidence>
<dbReference type="AlphaFoldDB" id="A0AA41R2K8"/>
<dbReference type="InterPro" id="IPR003423">
    <property type="entry name" value="OMP_efflux"/>
</dbReference>
<evidence type="ECO:0000256" key="3">
    <source>
        <dbReference type="ARBA" id="ARBA00022448"/>
    </source>
</evidence>
<dbReference type="Proteomes" id="UP001165427">
    <property type="component" value="Unassembled WGS sequence"/>
</dbReference>
<reference evidence="9" key="1">
    <citation type="submission" date="2022-04" db="EMBL/GenBank/DDBJ databases">
        <title>Desulfatitalea alkaliphila sp. nov., a novel anaerobic sulfate-reducing bacterium isolated from terrestrial mud volcano, Taman Peninsula, Russia.</title>
        <authorList>
            <person name="Khomyakova M.A."/>
            <person name="Merkel A.Y."/>
            <person name="Slobodkin A.I."/>
        </authorList>
    </citation>
    <scope>NUCLEOTIDE SEQUENCE</scope>
    <source>
        <strain evidence="9">M08but</strain>
    </source>
</reference>
<dbReference type="GO" id="GO:0015562">
    <property type="term" value="F:efflux transmembrane transporter activity"/>
    <property type="evidence" value="ECO:0007669"/>
    <property type="project" value="InterPro"/>
</dbReference>
<keyword evidence="10" id="KW-1185">Reference proteome</keyword>
<keyword evidence="3" id="KW-0813">Transport</keyword>
<evidence type="ECO:0000256" key="8">
    <source>
        <dbReference type="SAM" id="SignalP"/>
    </source>
</evidence>
<feature type="signal peptide" evidence="8">
    <location>
        <begin position="1"/>
        <end position="22"/>
    </location>
</feature>
<dbReference type="Pfam" id="PF02321">
    <property type="entry name" value="OEP"/>
    <property type="match status" value="1"/>
</dbReference>
<keyword evidence="8" id="KW-0732">Signal</keyword>
<dbReference type="InterPro" id="IPR051906">
    <property type="entry name" value="TolC-like"/>
</dbReference>
<proteinExistence type="inferred from homology"/>
<dbReference type="EMBL" id="JALJRB010000003">
    <property type="protein sequence ID" value="MCJ8499775.1"/>
    <property type="molecule type" value="Genomic_DNA"/>
</dbReference>
<comment type="similarity">
    <text evidence="2">Belongs to the outer membrane factor (OMF) (TC 1.B.17) family.</text>
</comment>
<gene>
    <name evidence="9" type="ORF">MRX98_04250</name>
</gene>
<dbReference type="GO" id="GO:0009279">
    <property type="term" value="C:cell outer membrane"/>
    <property type="evidence" value="ECO:0007669"/>
    <property type="project" value="UniProtKB-SubCell"/>
</dbReference>
<keyword evidence="4" id="KW-1134">Transmembrane beta strand</keyword>
<dbReference type="GO" id="GO:1990281">
    <property type="term" value="C:efflux pump complex"/>
    <property type="evidence" value="ECO:0007669"/>
    <property type="project" value="TreeGrafter"/>
</dbReference>
<name>A0AA41R2K8_9BACT</name>